<evidence type="ECO:0000313" key="1">
    <source>
        <dbReference type="EMBL" id="MCD7461825.1"/>
    </source>
</evidence>
<gene>
    <name evidence="1" type="ORF">HAX54_047179</name>
</gene>
<dbReference type="EMBL" id="JACEIK010000757">
    <property type="protein sequence ID" value="MCD7461825.1"/>
    <property type="molecule type" value="Genomic_DNA"/>
</dbReference>
<keyword evidence="2" id="KW-1185">Reference proteome</keyword>
<accession>A0ABS8SS31</accession>
<reference evidence="1 2" key="1">
    <citation type="journal article" date="2021" name="BMC Genomics">
        <title>Datura genome reveals duplications of psychoactive alkaloid biosynthetic genes and high mutation rate following tissue culture.</title>
        <authorList>
            <person name="Rajewski A."/>
            <person name="Carter-House D."/>
            <person name="Stajich J."/>
            <person name="Litt A."/>
        </authorList>
    </citation>
    <scope>NUCLEOTIDE SEQUENCE [LARGE SCALE GENOMIC DNA]</scope>
    <source>
        <strain evidence="1">AR-01</strain>
    </source>
</reference>
<protein>
    <submittedName>
        <fullName evidence="1">Uncharacterized protein</fullName>
    </submittedName>
</protein>
<proteinExistence type="predicted"/>
<name>A0ABS8SS31_DATST</name>
<evidence type="ECO:0000313" key="2">
    <source>
        <dbReference type="Proteomes" id="UP000823775"/>
    </source>
</evidence>
<comment type="caution">
    <text evidence="1">The sequence shown here is derived from an EMBL/GenBank/DDBJ whole genome shotgun (WGS) entry which is preliminary data.</text>
</comment>
<sequence length="150" mass="15757">MVPEPPHVVVDGRGAVEDGPDFGGVGSDGVAPVGATVDGSSAGVVPGLEAHRGTSVDLTKRSSLPREGTSACWQRLVTRHGYGGLECTVLDLQGQQCHYVNGKFGYDGSNQYGPVNGECVVALCRRYATSWNAPPELCCQSEVPLVNRSR</sequence>
<dbReference type="Proteomes" id="UP000823775">
    <property type="component" value="Unassembled WGS sequence"/>
</dbReference>
<organism evidence="1 2">
    <name type="scientific">Datura stramonium</name>
    <name type="common">Jimsonweed</name>
    <name type="synonym">Common thornapple</name>
    <dbReference type="NCBI Taxonomy" id="4076"/>
    <lineage>
        <taxon>Eukaryota</taxon>
        <taxon>Viridiplantae</taxon>
        <taxon>Streptophyta</taxon>
        <taxon>Embryophyta</taxon>
        <taxon>Tracheophyta</taxon>
        <taxon>Spermatophyta</taxon>
        <taxon>Magnoliopsida</taxon>
        <taxon>eudicotyledons</taxon>
        <taxon>Gunneridae</taxon>
        <taxon>Pentapetalae</taxon>
        <taxon>asterids</taxon>
        <taxon>lamiids</taxon>
        <taxon>Solanales</taxon>
        <taxon>Solanaceae</taxon>
        <taxon>Solanoideae</taxon>
        <taxon>Datureae</taxon>
        <taxon>Datura</taxon>
    </lineage>
</organism>